<name>A0ABV8MPN2_9NEIS</name>
<sequence length="128" mass="13968">MELDNPADFGVWGRVYPEKMSAFRSWIAADLGISQLTAQKIFGAAAKDSGLVQFHSGYGWLEIPFLLENLPDFIEAETILVSVSDVQPTGGEGHCKIHNVFFGKGTCPVCSGNIIHRGRRKLSIPAGY</sequence>
<dbReference type="Proteomes" id="UP001595791">
    <property type="component" value="Unassembled WGS sequence"/>
</dbReference>
<keyword evidence="2" id="KW-1185">Reference proteome</keyword>
<comment type="caution">
    <text evidence="1">The sequence shown here is derived from an EMBL/GenBank/DDBJ whole genome shotgun (WGS) entry which is preliminary data.</text>
</comment>
<accession>A0ABV8MPN2</accession>
<proteinExistence type="predicted"/>
<dbReference type="RefSeq" id="WP_378161850.1">
    <property type="nucleotide sequence ID" value="NZ_JBHSBU010000001.1"/>
</dbReference>
<reference evidence="2" key="1">
    <citation type="journal article" date="2019" name="Int. J. Syst. Evol. Microbiol.">
        <title>The Global Catalogue of Microorganisms (GCM) 10K type strain sequencing project: providing services to taxonomists for standard genome sequencing and annotation.</title>
        <authorList>
            <consortium name="The Broad Institute Genomics Platform"/>
            <consortium name="The Broad Institute Genome Sequencing Center for Infectious Disease"/>
            <person name="Wu L."/>
            <person name="Ma J."/>
        </authorList>
    </citation>
    <scope>NUCLEOTIDE SEQUENCE [LARGE SCALE GENOMIC DNA]</scope>
    <source>
        <strain evidence="2">LMG 29894</strain>
    </source>
</reference>
<evidence type="ECO:0000313" key="1">
    <source>
        <dbReference type="EMBL" id="MFC4158791.1"/>
    </source>
</evidence>
<dbReference type="EMBL" id="JBHSBU010000001">
    <property type="protein sequence ID" value="MFC4158791.1"/>
    <property type="molecule type" value="Genomic_DNA"/>
</dbReference>
<organism evidence="1 2">
    <name type="scientific">Chitinimonas lacunae</name>
    <dbReference type="NCBI Taxonomy" id="1963018"/>
    <lineage>
        <taxon>Bacteria</taxon>
        <taxon>Pseudomonadati</taxon>
        <taxon>Pseudomonadota</taxon>
        <taxon>Betaproteobacteria</taxon>
        <taxon>Neisseriales</taxon>
        <taxon>Chitinibacteraceae</taxon>
        <taxon>Chitinimonas</taxon>
    </lineage>
</organism>
<gene>
    <name evidence="1" type="ORF">ACFOW7_05385</name>
</gene>
<evidence type="ECO:0000313" key="2">
    <source>
        <dbReference type="Proteomes" id="UP001595791"/>
    </source>
</evidence>
<protein>
    <submittedName>
        <fullName evidence="1">Uncharacterized protein</fullName>
    </submittedName>
</protein>